<feature type="compositionally biased region" description="Gly residues" evidence="3">
    <location>
        <begin position="121"/>
        <end position="131"/>
    </location>
</feature>
<evidence type="ECO:0000256" key="2">
    <source>
        <dbReference type="ARBA" id="ARBA00022777"/>
    </source>
</evidence>
<dbReference type="OrthoDB" id="9795789at2"/>
<dbReference type="AlphaFoldDB" id="A0A1S1PMB4"/>
<evidence type="ECO:0000256" key="3">
    <source>
        <dbReference type="SAM" id="MobiDB-lite"/>
    </source>
</evidence>
<comment type="caution">
    <text evidence="5">The sequence shown here is derived from an EMBL/GenBank/DDBJ whole genome shotgun (WGS) entry which is preliminary data.</text>
</comment>
<keyword evidence="1" id="KW-0808">Transferase</keyword>
<feature type="region of interest" description="Disordered" evidence="3">
    <location>
        <begin position="103"/>
        <end position="200"/>
    </location>
</feature>
<accession>A0A1S1PMB4</accession>
<organism evidence="5 6">
    <name type="scientific">Parafrankia soli</name>
    <dbReference type="NCBI Taxonomy" id="2599596"/>
    <lineage>
        <taxon>Bacteria</taxon>
        <taxon>Bacillati</taxon>
        <taxon>Actinomycetota</taxon>
        <taxon>Actinomycetes</taxon>
        <taxon>Frankiales</taxon>
        <taxon>Frankiaceae</taxon>
        <taxon>Parafrankia</taxon>
    </lineage>
</organism>
<protein>
    <submittedName>
        <fullName evidence="5">Carbohydrate kinase</fullName>
    </submittedName>
</protein>
<evidence type="ECO:0000313" key="6">
    <source>
        <dbReference type="Proteomes" id="UP000179769"/>
    </source>
</evidence>
<dbReference type="SUPFAM" id="SSF53613">
    <property type="entry name" value="Ribokinase-like"/>
    <property type="match status" value="2"/>
</dbReference>
<dbReference type="InterPro" id="IPR011611">
    <property type="entry name" value="PfkB_dom"/>
</dbReference>
<sequence>MKGVFVGLTTLDSVYLVDRLPGADEKCVARDFAMNAGGPATNAAVTFAYLGGRACLVSAIGTSPAAALVHADLARYGVRHIELVPEQSGDGAAGPYGALAAQGVAGPASQHGPPGKPTGLRSGGTRSGYGPAGPLTGYPHVRGRGGPGLPGGAAHSPAGAVKPAGHVHGPVGGAHGGGHGGHGSGPGGGHGGPGGHGGISGHGVAGGAGLGGAGVLGGMAGLAGAVQTGPNTAAAGHLAGQSAMSYALPMSAVMVTSQTGERAVTSTHGMVPRCTANTSAAAAVADADVVVLDGHQVDAAIGLLRTLRGSGPPVLLDGGSWKPGTEQILPFVDVVICSTAFRPPGFDPGADILGLLLRYGPFFVAVTDGPGPIRWATAERRGHVLPPVVAARDTLGAGDVFHGAFAWMMAHGALATDELVGALGEASRVAARSVQTFGPRSWMT</sequence>
<keyword evidence="6" id="KW-1185">Reference proteome</keyword>
<feature type="domain" description="Carbohydrate kinase PfkB" evidence="4">
    <location>
        <begin position="363"/>
        <end position="441"/>
    </location>
</feature>
<dbReference type="PANTHER" id="PTHR42774:SF3">
    <property type="entry name" value="KETOHEXOKINASE"/>
    <property type="match status" value="1"/>
</dbReference>
<dbReference type="InterPro" id="IPR029056">
    <property type="entry name" value="Ribokinase-like"/>
</dbReference>
<dbReference type="Pfam" id="PF00294">
    <property type="entry name" value="PfkB"/>
    <property type="match status" value="2"/>
</dbReference>
<keyword evidence="2 5" id="KW-0418">Kinase</keyword>
<dbReference type="InterPro" id="IPR052562">
    <property type="entry name" value="Ketohexokinase-related"/>
</dbReference>
<feature type="domain" description="Carbohydrate kinase PfkB" evidence="4">
    <location>
        <begin position="4"/>
        <end position="80"/>
    </location>
</feature>
<feature type="compositionally biased region" description="Low complexity" evidence="3">
    <location>
        <begin position="152"/>
        <end position="169"/>
    </location>
</feature>
<dbReference type="RefSeq" id="WP_071066057.1">
    <property type="nucleotide sequence ID" value="NZ_MAXA01000246.1"/>
</dbReference>
<dbReference type="InterPro" id="IPR002173">
    <property type="entry name" value="Carboh/pur_kinase_PfkB_CS"/>
</dbReference>
<dbReference type="PANTHER" id="PTHR42774">
    <property type="entry name" value="PHOSPHOTRANSFERASE SYSTEM TRANSPORT PROTEIN"/>
    <property type="match status" value="1"/>
</dbReference>
<dbReference type="PROSITE" id="PS00584">
    <property type="entry name" value="PFKB_KINASES_2"/>
    <property type="match status" value="1"/>
</dbReference>
<dbReference type="GO" id="GO:0016301">
    <property type="term" value="F:kinase activity"/>
    <property type="evidence" value="ECO:0007669"/>
    <property type="project" value="UniProtKB-KW"/>
</dbReference>
<evidence type="ECO:0000256" key="1">
    <source>
        <dbReference type="ARBA" id="ARBA00022679"/>
    </source>
</evidence>
<reference evidence="6" key="1">
    <citation type="submission" date="2016-07" db="EMBL/GenBank/DDBJ databases">
        <title>Frankia sp. NRRL B-16219 Genome sequencing.</title>
        <authorList>
            <person name="Ghodhbane-Gtari F."/>
            <person name="Swanson E."/>
            <person name="Gueddou A."/>
            <person name="Louati M."/>
            <person name="Nouioui I."/>
            <person name="Hezbri K."/>
            <person name="Abebe-Akele F."/>
            <person name="Simpson S."/>
            <person name="Morris K."/>
            <person name="Thomas K."/>
            <person name="Gtari M."/>
            <person name="Tisa L.S."/>
        </authorList>
    </citation>
    <scope>NUCLEOTIDE SEQUENCE [LARGE SCALE GENOMIC DNA]</scope>
    <source>
        <strain evidence="6">NRRL B-16219</strain>
    </source>
</reference>
<dbReference type="Gene3D" id="3.40.1190.20">
    <property type="match status" value="2"/>
</dbReference>
<evidence type="ECO:0000259" key="4">
    <source>
        <dbReference type="Pfam" id="PF00294"/>
    </source>
</evidence>
<gene>
    <name evidence="5" type="ORF">BBK14_06380</name>
</gene>
<proteinExistence type="predicted"/>
<dbReference type="Proteomes" id="UP000179769">
    <property type="component" value="Unassembled WGS sequence"/>
</dbReference>
<feature type="compositionally biased region" description="Gly residues" evidence="3">
    <location>
        <begin position="170"/>
        <end position="200"/>
    </location>
</feature>
<evidence type="ECO:0000313" key="5">
    <source>
        <dbReference type="EMBL" id="OHV22411.1"/>
    </source>
</evidence>
<dbReference type="EMBL" id="MAXA01000246">
    <property type="protein sequence ID" value="OHV22411.1"/>
    <property type="molecule type" value="Genomic_DNA"/>
</dbReference>
<name>A0A1S1PMB4_9ACTN</name>